<dbReference type="Proteomes" id="UP001054945">
    <property type="component" value="Unassembled WGS sequence"/>
</dbReference>
<proteinExistence type="predicted"/>
<sequence>MTRHFSNFFGNLLFQSSEVRYRLRGKQTPLQPLRSRNSQQSNPIEAVCCYRRSTSLLRRPFRFPMKNKTHSHMTGHFGNFFLQPAFNPRKSDIDYVVNKLLSSLCAHGIHSRVTPSKQTVVIEDQPHFCCVER</sequence>
<reference evidence="1 2" key="1">
    <citation type="submission" date="2021-06" db="EMBL/GenBank/DDBJ databases">
        <title>Caerostris extrusa draft genome.</title>
        <authorList>
            <person name="Kono N."/>
            <person name="Arakawa K."/>
        </authorList>
    </citation>
    <scope>NUCLEOTIDE SEQUENCE [LARGE SCALE GENOMIC DNA]</scope>
</reference>
<evidence type="ECO:0000313" key="2">
    <source>
        <dbReference type="Proteomes" id="UP001054945"/>
    </source>
</evidence>
<organism evidence="1 2">
    <name type="scientific">Caerostris extrusa</name>
    <name type="common">Bark spider</name>
    <name type="synonym">Caerostris bankana</name>
    <dbReference type="NCBI Taxonomy" id="172846"/>
    <lineage>
        <taxon>Eukaryota</taxon>
        <taxon>Metazoa</taxon>
        <taxon>Ecdysozoa</taxon>
        <taxon>Arthropoda</taxon>
        <taxon>Chelicerata</taxon>
        <taxon>Arachnida</taxon>
        <taxon>Araneae</taxon>
        <taxon>Araneomorphae</taxon>
        <taxon>Entelegynae</taxon>
        <taxon>Araneoidea</taxon>
        <taxon>Araneidae</taxon>
        <taxon>Caerostris</taxon>
    </lineage>
</organism>
<gene>
    <name evidence="1" type="ORF">CEXT_141111</name>
</gene>
<keyword evidence="2" id="KW-1185">Reference proteome</keyword>
<name>A0AAV4QLP8_CAEEX</name>
<dbReference type="AlphaFoldDB" id="A0AAV4QLP8"/>
<protein>
    <submittedName>
        <fullName evidence="1">Uncharacterized protein</fullName>
    </submittedName>
</protein>
<accession>A0AAV4QLP8</accession>
<comment type="caution">
    <text evidence="1">The sequence shown here is derived from an EMBL/GenBank/DDBJ whole genome shotgun (WGS) entry which is preliminary data.</text>
</comment>
<evidence type="ECO:0000313" key="1">
    <source>
        <dbReference type="EMBL" id="GIY09291.1"/>
    </source>
</evidence>
<dbReference type="EMBL" id="BPLR01006354">
    <property type="protein sequence ID" value="GIY09291.1"/>
    <property type="molecule type" value="Genomic_DNA"/>
</dbReference>